<evidence type="ECO:0000313" key="1">
    <source>
        <dbReference type="EMBL" id="AOV60209.1"/>
    </source>
</evidence>
<dbReference type="EMBL" id="KU686204">
    <property type="protein sequence ID" value="AOV60209.1"/>
    <property type="molecule type" value="Genomic_DNA"/>
</dbReference>
<dbReference type="KEGG" id="vg:30307645"/>
<accession>A0A1D8KQ15</accession>
<keyword evidence="4" id="KW-1185">Reference proteome</keyword>
<protein>
    <submittedName>
        <fullName evidence="3">Uncharacterized protein</fullName>
    </submittedName>
</protein>
<organism evidence="3 4">
    <name type="scientific">Synechococcus phage S-CAM9</name>
    <dbReference type="NCBI Taxonomy" id="1883369"/>
    <lineage>
        <taxon>Viruses</taxon>
        <taxon>Duplodnaviria</taxon>
        <taxon>Heunggongvirae</taxon>
        <taxon>Uroviricota</taxon>
        <taxon>Caudoviricetes</taxon>
        <taxon>Pantevenvirales</taxon>
        <taxon>Kyanoviridae</taxon>
        <taxon>Kanaloavirus</taxon>
        <taxon>Kanaloavirus scam9</taxon>
    </lineage>
</organism>
<evidence type="ECO:0000313" key="2">
    <source>
        <dbReference type="EMBL" id="AOV60436.1"/>
    </source>
</evidence>
<evidence type="ECO:0000313" key="5">
    <source>
        <dbReference type="Proteomes" id="UP000240393"/>
    </source>
</evidence>
<reference evidence="4 5" key="1">
    <citation type="journal article" date="2016" name="Virology">
        <title>The genomic content and context of auxiliary metabolic genes in marine cyanomyoviruses.</title>
        <authorList>
            <person name="Crummett L.T."/>
            <person name="Puxty R.J."/>
            <person name="Weihe C."/>
            <person name="Marston M.F."/>
            <person name="Martiny J.B."/>
        </authorList>
    </citation>
    <scope>NUCLEOTIDE SEQUENCE [LARGE SCALE GENOMIC DNA]</scope>
    <source>
        <strain evidence="1">0808SB05</strain>
        <strain evidence="2">0908SB82</strain>
        <strain evidence="3">1109NB16</strain>
    </source>
</reference>
<gene>
    <name evidence="3" type="ORF">N161109_061</name>
    <name evidence="1" type="ORF">S050808_062</name>
    <name evidence="2" type="ORF">S820908_061</name>
</gene>
<dbReference type="Proteomes" id="UP000240393">
    <property type="component" value="Segment"/>
</dbReference>
<dbReference type="Proteomes" id="UP000241903">
    <property type="component" value="Segment"/>
</dbReference>
<name>A0A1D8KQ15_9CAUD</name>
<dbReference type="GeneID" id="30307645"/>
<dbReference type="EMBL" id="KU686205">
    <property type="protein sequence ID" value="AOV60436.1"/>
    <property type="molecule type" value="Genomic_DNA"/>
</dbReference>
<evidence type="ECO:0000313" key="4">
    <source>
        <dbReference type="Proteomes" id="UP000202784"/>
    </source>
</evidence>
<dbReference type="RefSeq" id="YP_009322496.1">
    <property type="nucleotide sequence ID" value="NC_031922.1"/>
</dbReference>
<evidence type="ECO:0000313" key="3">
    <source>
        <dbReference type="EMBL" id="AOV60664.1"/>
    </source>
</evidence>
<dbReference type="EMBL" id="KU686206">
    <property type="protein sequence ID" value="AOV60664.1"/>
    <property type="molecule type" value="Genomic_DNA"/>
</dbReference>
<proteinExistence type="predicted"/>
<dbReference type="Proteomes" id="UP000202784">
    <property type="component" value="Segment"/>
</dbReference>
<sequence>MWDEIQDMQGEIFDIKEEDLMAVFDDTIGEDMDKETKKLLDQF</sequence>